<evidence type="ECO:0000313" key="1">
    <source>
        <dbReference type="EMBL" id="CAH1101041.1"/>
    </source>
</evidence>
<gene>
    <name evidence="1" type="ORF">PSYICH_LOCUS2295</name>
</gene>
<dbReference type="OrthoDB" id="6716908at2759"/>
<dbReference type="Proteomes" id="UP001153636">
    <property type="component" value="Chromosome 11"/>
</dbReference>
<accession>A0A9P0CGN7</accession>
<dbReference type="AlphaFoldDB" id="A0A9P0CGN7"/>
<name>A0A9P0CGN7_9CUCU</name>
<sequence>MESFYSFTIKLNKTSASGTKSLTINSKLENQEKIGKNIYFATEAAVTLLLDNIATKKEIKYILQADALLRNTFAGFEATQCEFCKKKCNKYKVCCSTKEMQILLVNNAVQKLGYISLSSKSDLLTSNSSLLDKKPQTKITESKEDVQKQSEDPLNAARKNTLKRIKKRMNNLRKFYPDIFYCKDNIIEKWAQYKLFKYLKQDLINIDAKAGNVFLI</sequence>
<proteinExistence type="predicted"/>
<organism evidence="1 2">
    <name type="scientific">Psylliodes chrysocephalus</name>
    <dbReference type="NCBI Taxonomy" id="3402493"/>
    <lineage>
        <taxon>Eukaryota</taxon>
        <taxon>Metazoa</taxon>
        <taxon>Ecdysozoa</taxon>
        <taxon>Arthropoda</taxon>
        <taxon>Hexapoda</taxon>
        <taxon>Insecta</taxon>
        <taxon>Pterygota</taxon>
        <taxon>Neoptera</taxon>
        <taxon>Endopterygota</taxon>
        <taxon>Coleoptera</taxon>
        <taxon>Polyphaga</taxon>
        <taxon>Cucujiformia</taxon>
        <taxon>Chrysomeloidea</taxon>
        <taxon>Chrysomelidae</taxon>
        <taxon>Galerucinae</taxon>
        <taxon>Alticini</taxon>
        <taxon>Psylliodes</taxon>
    </lineage>
</organism>
<evidence type="ECO:0000313" key="2">
    <source>
        <dbReference type="Proteomes" id="UP001153636"/>
    </source>
</evidence>
<dbReference type="EMBL" id="OV651823">
    <property type="protein sequence ID" value="CAH1101041.1"/>
    <property type="molecule type" value="Genomic_DNA"/>
</dbReference>
<protein>
    <submittedName>
        <fullName evidence="1">Uncharacterized protein</fullName>
    </submittedName>
</protein>
<reference evidence="1" key="1">
    <citation type="submission" date="2022-01" db="EMBL/GenBank/DDBJ databases">
        <authorList>
            <person name="King R."/>
        </authorList>
    </citation>
    <scope>NUCLEOTIDE SEQUENCE</scope>
</reference>
<keyword evidence="2" id="KW-1185">Reference proteome</keyword>